<feature type="region of interest" description="Disordered" evidence="1">
    <location>
        <begin position="43"/>
        <end position="85"/>
    </location>
</feature>
<dbReference type="EMBL" id="JAROKS010000013">
    <property type="protein sequence ID" value="KAK1797586.1"/>
    <property type="molecule type" value="Genomic_DNA"/>
</dbReference>
<evidence type="ECO:0000256" key="1">
    <source>
        <dbReference type="SAM" id="MobiDB-lite"/>
    </source>
</evidence>
<evidence type="ECO:0000313" key="3">
    <source>
        <dbReference type="Proteomes" id="UP001239994"/>
    </source>
</evidence>
<protein>
    <submittedName>
        <fullName evidence="2">Uncharacterized protein</fullName>
    </submittedName>
</protein>
<dbReference type="AlphaFoldDB" id="A0AAD8ZEI6"/>
<name>A0AAD8ZEI6_9TELE</name>
<organism evidence="2 3">
    <name type="scientific">Electrophorus voltai</name>
    <dbReference type="NCBI Taxonomy" id="2609070"/>
    <lineage>
        <taxon>Eukaryota</taxon>
        <taxon>Metazoa</taxon>
        <taxon>Chordata</taxon>
        <taxon>Craniata</taxon>
        <taxon>Vertebrata</taxon>
        <taxon>Euteleostomi</taxon>
        <taxon>Actinopterygii</taxon>
        <taxon>Neopterygii</taxon>
        <taxon>Teleostei</taxon>
        <taxon>Ostariophysi</taxon>
        <taxon>Gymnotiformes</taxon>
        <taxon>Gymnotoidei</taxon>
        <taxon>Gymnotidae</taxon>
        <taxon>Electrophorus</taxon>
    </lineage>
</organism>
<comment type="caution">
    <text evidence="2">The sequence shown here is derived from an EMBL/GenBank/DDBJ whole genome shotgun (WGS) entry which is preliminary data.</text>
</comment>
<keyword evidence="3" id="KW-1185">Reference proteome</keyword>
<gene>
    <name evidence="2" type="ORF">P4O66_000778</name>
</gene>
<dbReference type="Proteomes" id="UP001239994">
    <property type="component" value="Unassembled WGS sequence"/>
</dbReference>
<feature type="region of interest" description="Disordered" evidence="1">
    <location>
        <begin position="305"/>
        <end position="324"/>
    </location>
</feature>
<sequence length="363" mass="38188">MGALSSWISSFSRPGVRDFSQLTLDLTRNELIVGARLSEGGKLGISIPREGPASERPVPPRGDRLGAPLERLPQGRPGRHSPVPGAWVRSGLSRWSRPQIWHSGREGGVNCTAVLLHSREGESRSNVERMPRAGPVAASLSAGVTPVASLRRPDGESSFRSRHSVPPRAAELRSAPVGGPKPGINKTDFSSFGLTRASRAAPESKSMSTERGRRGRTCPGARQRGRACGTRTNKTAPSVRVLQRAALIPDLTACTSSCPPPDLQTSCYSLPPACMHACLHTIRVIVSASANTATGPGRAPAHLRNARPGAKHVHPGSRAAGPEGSLFNFSRAGRGPSAQKGNVALALFQPGESRPTAMVKVGG</sequence>
<accession>A0AAD8ZEI6</accession>
<reference evidence="2" key="1">
    <citation type="submission" date="2023-03" db="EMBL/GenBank/DDBJ databases">
        <title>Electrophorus voltai genome.</title>
        <authorList>
            <person name="Bian C."/>
        </authorList>
    </citation>
    <scope>NUCLEOTIDE SEQUENCE</scope>
    <source>
        <strain evidence="2">CB-2022</strain>
        <tissue evidence="2">Muscle</tissue>
    </source>
</reference>
<proteinExistence type="predicted"/>
<evidence type="ECO:0000313" key="2">
    <source>
        <dbReference type="EMBL" id="KAK1797586.1"/>
    </source>
</evidence>
<feature type="region of interest" description="Disordered" evidence="1">
    <location>
        <begin position="150"/>
        <end position="233"/>
    </location>
</feature>